<dbReference type="OrthoDB" id="63267at2759"/>
<evidence type="ECO:0000256" key="7">
    <source>
        <dbReference type="PROSITE-ProRule" id="PRU10141"/>
    </source>
</evidence>
<feature type="compositionally biased region" description="Basic residues" evidence="9">
    <location>
        <begin position="339"/>
        <end position="348"/>
    </location>
</feature>
<keyword evidence="3" id="KW-0808">Transferase</keyword>
<comment type="caution">
    <text evidence="12">The sequence shown here is derived from an EMBL/GenBank/DDBJ whole genome shotgun (WGS) entry which is preliminary data.</text>
</comment>
<dbReference type="SUPFAM" id="SSF56112">
    <property type="entry name" value="Protein kinase-like (PK-like)"/>
    <property type="match status" value="1"/>
</dbReference>
<dbReference type="Gene3D" id="3.30.200.20">
    <property type="entry name" value="Phosphorylase Kinase, domain 1"/>
    <property type="match status" value="1"/>
</dbReference>
<dbReference type="PROSITE" id="PS50011">
    <property type="entry name" value="PROTEIN_KINASE_DOM"/>
    <property type="match status" value="1"/>
</dbReference>
<dbReference type="InterPro" id="IPR011009">
    <property type="entry name" value="Kinase-like_dom_sf"/>
</dbReference>
<dbReference type="OMA" id="EITYSFC"/>
<evidence type="ECO:0000256" key="4">
    <source>
        <dbReference type="ARBA" id="ARBA00022741"/>
    </source>
</evidence>
<evidence type="ECO:0000256" key="2">
    <source>
        <dbReference type="ARBA" id="ARBA00022553"/>
    </source>
</evidence>
<dbReference type="GO" id="GO:0005524">
    <property type="term" value="F:ATP binding"/>
    <property type="evidence" value="ECO:0007669"/>
    <property type="project" value="UniProtKB-UniRule"/>
</dbReference>
<dbReference type="AlphaFoldDB" id="A0A9Q0LHU7"/>
<dbReference type="GO" id="GO:0004674">
    <property type="term" value="F:protein serine/threonine kinase activity"/>
    <property type="evidence" value="ECO:0007669"/>
    <property type="project" value="UniProtKB-KW"/>
</dbReference>
<dbReference type="FunFam" id="3.30.200.20:FF:000042">
    <property type="entry name" value="Aurora kinase A"/>
    <property type="match status" value="1"/>
</dbReference>
<dbReference type="Gene3D" id="1.10.510.10">
    <property type="entry name" value="Transferase(Phosphotransferase) domain 1"/>
    <property type="match status" value="1"/>
</dbReference>
<dbReference type="FunFam" id="1.10.510.10:FF:000008">
    <property type="entry name" value="Non-specific serine/threonine protein kinase"/>
    <property type="match status" value="1"/>
</dbReference>
<reference evidence="12" key="1">
    <citation type="submission" date="2022-10" db="EMBL/GenBank/DDBJ databases">
        <title>Novel sulphate-reducing endosymbionts in the free-living metamonad Anaeramoeba.</title>
        <authorList>
            <person name="Jerlstrom-Hultqvist J."/>
            <person name="Cepicka I."/>
            <person name="Gallot-Lavallee L."/>
            <person name="Salas-Leiva D."/>
            <person name="Curtis B.A."/>
            <person name="Zahonova K."/>
            <person name="Pipaliya S."/>
            <person name="Dacks J."/>
            <person name="Roger A.J."/>
        </authorList>
    </citation>
    <scope>NUCLEOTIDE SEQUENCE</scope>
    <source>
        <strain evidence="12">BMAN</strain>
    </source>
</reference>
<dbReference type="SMART" id="SM00220">
    <property type="entry name" value="S_TKc"/>
    <property type="match status" value="1"/>
</dbReference>
<evidence type="ECO:0000256" key="3">
    <source>
        <dbReference type="ARBA" id="ARBA00022679"/>
    </source>
</evidence>
<evidence type="ECO:0000256" key="6">
    <source>
        <dbReference type="ARBA" id="ARBA00022840"/>
    </source>
</evidence>
<dbReference type="InterPro" id="IPR000961">
    <property type="entry name" value="AGC-kinase_C"/>
</dbReference>
<evidence type="ECO:0000256" key="1">
    <source>
        <dbReference type="ARBA" id="ARBA00022527"/>
    </source>
</evidence>
<dbReference type="EMBL" id="JAPDFW010000080">
    <property type="protein sequence ID" value="KAJ5072715.1"/>
    <property type="molecule type" value="Genomic_DNA"/>
</dbReference>
<dbReference type="InterPro" id="IPR017892">
    <property type="entry name" value="Pkinase_C"/>
</dbReference>
<dbReference type="PROSITE" id="PS00107">
    <property type="entry name" value="PROTEIN_KINASE_ATP"/>
    <property type="match status" value="1"/>
</dbReference>
<keyword evidence="2" id="KW-0597">Phosphoprotein</keyword>
<dbReference type="InterPro" id="IPR000719">
    <property type="entry name" value="Prot_kinase_dom"/>
</dbReference>
<protein>
    <submittedName>
        <fullName evidence="12">Non-specific serine/threonine protein kinase</fullName>
    </submittedName>
</protein>
<evidence type="ECO:0000259" key="11">
    <source>
        <dbReference type="PROSITE" id="PS51285"/>
    </source>
</evidence>
<dbReference type="Proteomes" id="UP001149090">
    <property type="component" value="Unassembled WGS sequence"/>
</dbReference>
<sequence length="377" mass="43530">MGANSTKKLNEKKFQILNVIGKGSFGTVYLVKQKGTKKYFAMKVLEKKRILEKNQVKHLQAERNVHKQLNNPFIASLVCSFQNESQLFMVIEFVNGGEIYYHLDREQVFSQSRVKLYAAEIILALEHIHSKKIVYRDLKPENILLDSEGHIRLIDFGLSKILHDGEDGKAKTLCGTPEYLAPEILTGEEQHYAVDFWSLGVIMFEMLHGMPPFYSDNSNDMYIKILTEDLKISDSLDQSTRYVLQGLLDRNPATRLGLDKKGKLNIKKHPFFRGIDWDKVYHKQYIPEFIPKVNNTTDLSQIDPKFTLEKIDNLEPKEAIETDAFKGFSFINEEYISQKPKKKRKGGIRLRACTRVSDDDDDEKGKDTDSDEKEKEK</sequence>
<dbReference type="InterPro" id="IPR017441">
    <property type="entry name" value="Protein_kinase_ATP_BS"/>
</dbReference>
<dbReference type="Pfam" id="PF00433">
    <property type="entry name" value="Pkinase_C"/>
    <property type="match status" value="1"/>
</dbReference>
<gene>
    <name evidence="12" type="ORF">M0811_09412</name>
</gene>
<name>A0A9Q0LHU7_ANAIG</name>
<accession>A0A9Q0LHU7</accession>
<feature type="domain" description="AGC-kinase C-terminal" evidence="11">
    <location>
        <begin position="273"/>
        <end position="340"/>
    </location>
</feature>
<feature type="region of interest" description="Disordered" evidence="9">
    <location>
        <begin position="339"/>
        <end position="377"/>
    </location>
</feature>
<evidence type="ECO:0000256" key="5">
    <source>
        <dbReference type="ARBA" id="ARBA00022777"/>
    </source>
</evidence>
<evidence type="ECO:0000256" key="9">
    <source>
        <dbReference type="SAM" id="MobiDB-lite"/>
    </source>
</evidence>
<evidence type="ECO:0000259" key="10">
    <source>
        <dbReference type="PROSITE" id="PS50011"/>
    </source>
</evidence>
<feature type="domain" description="Protein kinase" evidence="10">
    <location>
        <begin position="14"/>
        <end position="272"/>
    </location>
</feature>
<evidence type="ECO:0000256" key="8">
    <source>
        <dbReference type="RuleBase" id="RU000304"/>
    </source>
</evidence>
<proteinExistence type="inferred from homology"/>
<dbReference type="PROSITE" id="PS00108">
    <property type="entry name" value="PROTEIN_KINASE_ST"/>
    <property type="match status" value="1"/>
</dbReference>
<keyword evidence="13" id="KW-1185">Reference proteome</keyword>
<dbReference type="PROSITE" id="PS51285">
    <property type="entry name" value="AGC_KINASE_CTER"/>
    <property type="match status" value="1"/>
</dbReference>
<evidence type="ECO:0000313" key="12">
    <source>
        <dbReference type="EMBL" id="KAJ5072715.1"/>
    </source>
</evidence>
<keyword evidence="4 7" id="KW-0547">Nucleotide-binding</keyword>
<dbReference type="InterPro" id="IPR008271">
    <property type="entry name" value="Ser/Thr_kinase_AS"/>
</dbReference>
<evidence type="ECO:0000313" key="13">
    <source>
        <dbReference type="Proteomes" id="UP001149090"/>
    </source>
</evidence>
<dbReference type="Pfam" id="PF00069">
    <property type="entry name" value="Pkinase"/>
    <property type="match status" value="1"/>
</dbReference>
<organism evidence="12 13">
    <name type="scientific">Anaeramoeba ignava</name>
    <name type="common">Anaerobic marine amoeba</name>
    <dbReference type="NCBI Taxonomy" id="1746090"/>
    <lineage>
        <taxon>Eukaryota</taxon>
        <taxon>Metamonada</taxon>
        <taxon>Anaeramoebidae</taxon>
        <taxon>Anaeramoeba</taxon>
    </lineage>
</organism>
<feature type="binding site" evidence="7">
    <location>
        <position position="43"/>
    </location>
    <ligand>
        <name>ATP</name>
        <dbReference type="ChEBI" id="CHEBI:30616"/>
    </ligand>
</feature>
<dbReference type="PANTHER" id="PTHR24351">
    <property type="entry name" value="RIBOSOMAL PROTEIN S6 KINASE"/>
    <property type="match status" value="1"/>
</dbReference>
<keyword evidence="1 8" id="KW-0723">Serine/threonine-protein kinase</keyword>
<comment type="similarity">
    <text evidence="8">Belongs to the protein kinase superfamily.</text>
</comment>
<dbReference type="SMART" id="SM00133">
    <property type="entry name" value="S_TK_X"/>
    <property type="match status" value="1"/>
</dbReference>
<feature type="compositionally biased region" description="Basic and acidic residues" evidence="9">
    <location>
        <begin position="363"/>
        <end position="377"/>
    </location>
</feature>
<keyword evidence="6 7" id="KW-0067">ATP-binding</keyword>
<keyword evidence="5 12" id="KW-0418">Kinase</keyword>